<feature type="domain" description="Pre-mRNA-splicing factor Syf1/CRNKL1-like C-terminal HAT-repeats" evidence="2">
    <location>
        <begin position="262"/>
        <end position="582"/>
    </location>
</feature>
<comment type="caution">
    <text evidence="3">The sequence shown here is derived from an EMBL/GenBank/DDBJ whole genome shotgun (WGS) entry which is preliminary data.</text>
</comment>
<evidence type="ECO:0000313" key="4">
    <source>
        <dbReference type="Proteomes" id="UP000015354"/>
    </source>
</evidence>
<evidence type="ECO:0000259" key="2">
    <source>
        <dbReference type="Pfam" id="PF23231"/>
    </source>
</evidence>
<dbReference type="InterPro" id="IPR055430">
    <property type="entry name" value="HAT_Syf1_CNRKL1_C"/>
</dbReference>
<dbReference type="GO" id="GO:0071014">
    <property type="term" value="C:post-mRNA release spliceosomal complex"/>
    <property type="evidence" value="ECO:0007669"/>
    <property type="project" value="TreeGrafter"/>
</dbReference>
<keyword evidence="4" id="KW-1185">Reference proteome</keyword>
<dbReference type="OrthoDB" id="10067343at2759"/>
<dbReference type="InterPro" id="IPR045075">
    <property type="entry name" value="Syf1-like"/>
</dbReference>
<proteinExistence type="predicted"/>
<dbReference type="AlphaFoldDB" id="S9VVY4"/>
<evidence type="ECO:0000313" key="3">
    <source>
        <dbReference type="EMBL" id="EPY27645.1"/>
    </source>
</evidence>
<dbReference type="Pfam" id="PF23231">
    <property type="entry name" value="HAT_Syf1_CNRKL1_C"/>
    <property type="match status" value="1"/>
</dbReference>
<dbReference type="EMBL" id="ATMH01005647">
    <property type="protein sequence ID" value="EPY27645.1"/>
    <property type="molecule type" value="Genomic_DNA"/>
</dbReference>
<dbReference type="GO" id="GO:0000349">
    <property type="term" value="P:generation of catalytic spliceosome for first transesterification step"/>
    <property type="evidence" value="ECO:0007669"/>
    <property type="project" value="TreeGrafter"/>
</dbReference>
<evidence type="ECO:0000256" key="1">
    <source>
        <dbReference type="ARBA" id="ARBA00022737"/>
    </source>
</evidence>
<sequence>MAYDPTMASRREYLHLLVNRGDVDLLLRECVALIGEEELISDTTFWETIRNAFELRQWWYTGDWDTLEELVRVGKQYCASPIEFVVSYAVFLYSQGRMAQGRAHLSDVLGEVGTPEEFLWAYTVAIEAEDQLVDFFALSEEVRRMDGPTLERAAQSIFGSPDPLAPMRALEDSFPSKLVQVQLFNNPLNASLWLKRIELLRESLLTRGGDAAAVVTVYKQAIAQCATGMQRVGVVVGELFEGLAREHLRRGALQAALDTLTEGAWNVHFFSPTVNVMLLGLYAEVRLMTDDTPQRLVDGLLGKLTEAPQTSARRARGTLFLDRPPLAHMQQEPRAWLLVFDLMRCYAADELTRFCDTFSQSGACTPEAVVYVAHTLYEMGRVGDATNWMDHHLARLIGNPLGSFFLLSQYVSLLLSEQREQIDLHRFRELCNKAESLAPAAIQVDPVPVTEFYFACAALETRVGLHGRAVALLQFVATLVTSQLAFHPNAALVLGVVERSIDYTHQYKGIRDVRVWCRRLMSLLRAPEGVQRVALHWAALEKRMGHQTEAHAVFSACASTQSPFTPSGTRFWECWKKLSDTVNEFEQVTRREEQVKTQFQQP</sequence>
<dbReference type="GO" id="GO:0071007">
    <property type="term" value="C:U2-type catalytic step 2 spliceosome"/>
    <property type="evidence" value="ECO:0007669"/>
    <property type="project" value="TreeGrafter"/>
</dbReference>
<name>S9VVY4_9TRYP</name>
<accession>S9VVY4</accession>
<dbReference type="PANTHER" id="PTHR11246">
    <property type="entry name" value="PRE-MRNA SPLICING FACTOR"/>
    <property type="match status" value="1"/>
</dbReference>
<organism evidence="3 4">
    <name type="scientific">Strigomonas culicis</name>
    <dbReference type="NCBI Taxonomy" id="28005"/>
    <lineage>
        <taxon>Eukaryota</taxon>
        <taxon>Discoba</taxon>
        <taxon>Euglenozoa</taxon>
        <taxon>Kinetoplastea</taxon>
        <taxon>Metakinetoplastina</taxon>
        <taxon>Trypanosomatida</taxon>
        <taxon>Trypanosomatidae</taxon>
        <taxon>Strigomonadinae</taxon>
        <taxon>Strigomonas</taxon>
    </lineage>
</organism>
<gene>
    <name evidence="3" type="ORF">STCU_05647</name>
</gene>
<protein>
    <submittedName>
        <fullName evidence="3">Pre-mRNA-splicing factor SYF1</fullName>
    </submittedName>
</protein>
<dbReference type="PANTHER" id="PTHR11246:SF5">
    <property type="entry name" value="PRE-MRNA-SPLICING FACTOR SYF1"/>
    <property type="match status" value="1"/>
</dbReference>
<dbReference type="GO" id="GO:0000974">
    <property type="term" value="C:Prp19 complex"/>
    <property type="evidence" value="ECO:0007669"/>
    <property type="project" value="TreeGrafter"/>
</dbReference>
<reference evidence="3 4" key="1">
    <citation type="journal article" date="2013" name="PLoS ONE">
        <title>Predicting the Proteins of Angomonas deanei, Strigomonas culicis and Their Respective Endosymbionts Reveals New Aspects of the Trypanosomatidae Family.</title>
        <authorList>
            <person name="Motta M.C."/>
            <person name="Martins A.C."/>
            <person name="de Souza S.S."/>
            <person name="Catta-Preta C.M."/>
            <person name="Silva R."/>
            <person name="Klein C.C."/>
            <person name="de Almeida L.G."/>
            <person name="de Lima Cunha O."/>
            <person name="Ciapina L.P."/>
            <person name="Brocchi M."/>
            <person name="Colabardini A.C."/>
            <person name="de Araujo Lima B."/>
            <person name="Machado C.R."/>
            <person name="de Almeida Soares C.M."/>
            <person name="Probst C.M."/>
            <person name="de Menezes C.B."/>
            <person name="Thompson C.E."/>
            <person name="Bartholomeu D.C."/>
            <person name="Gradia D.F."/>
            <person name="Pavoni D.P."/>
            <person name="Grisard E.C."/>
            <person name="Fantinatti-Garboggini F."/>
            <person name="Marchini F.K."/>
            <person name="Rodrigues-Luiz G.F."/>
            <person name="Wagner G."/>
            <person name="Goldman G.H."/>
            <person name="Fietto J.L."/>
            <person name="Elias M.C."/>
            <person name="Goldman M.H."/>
            <person name="Sagot M.F."/>
            <person name="Pereira M."/>
            <person name="Stoco P.H."/>
            <person name="de Mendonca-Neto R.P."/>
            <person name="Teixeira S.M."/>
            <person name="Maciel T.E."/>
            <person name="de Oliveira Mendes T.A."/>
            <person name="Urmenyi T.P."/>
            <person name="de Souza W."/>
            <person name="Schenkman S."/>
            <person name="de Vasconcelos A.T."/>
        </authorList>
    </citation>
    <scope>NUCLEOTIDE SEQUENCE [LARGE SCALE GENOMIC DNA]</scope>
</reference>
<dbReference type="Proteomes" id="UP000015354">
    <property type="component" value="Unassembled WGS sequence"/>
</dbReference>
<keyword evidence="1" id="KW-0677">Repeat</keyword>